<feature type="domain" description="TauD/TfdA-like" evidence="10">
    <location>
        <begin position="189"/>
        <end position="415"/>
    </location>
</feature>
<dbReference type="GO" id="GO:0050353">
    <property type="term" value="F:trimethyllysine dioxygenase activity"/>
    <property type="evidence" value="ECO:0007669"/>
    <property type="project" value="InterPro"/>
</dbReference>
<evidence type="ECO:0000256" key="5">
    <source>
        <dbReference type="ARBA" id="ARBA00022723"/>
    </source>
</evidence>
<dbReference type="FunFam" id="3.60.130.10:FF:000001">
    <property type="entry name" value="Trimethyllysine dioxygenase, mitochondrial"/>
    <property type="match status" value="1"/>
</dbReference>
<dbReference type="InterPro" id="IPR050411">
    <property type="entry name" value="AlphaKG_dependent_hydroxylases"/>
</dbReference>
<evidence type="ECO:0000259" key="10">
    <source>
        <dbReference type="Pfam" id="PF02668"/>
    </source>
</evidence>
<dbReference type="STRING" id="526221.C9S8L0"/>
<accession>C9S8L0</accession>
<dbReference type="Pfam" id="PF02668">
    <property type="entry name" value="TauD"/>
    <property type="match status" value="1"/>
</dbReference>
<keyword evidence="9" id="KW-0408">Iron</keyword>
<dbReference type="GO" id="GO:0005506">
    <property type="term" value="F:iron ion binding"/>
    <property type="evidence" value="ECO:0007669"/>
    <property type="project" value="InterPro"/>
</dbReference>
<evidence type="ECO:0000256" key="3">
    <source>
        <dbReference type="ARBA" id="ARBA00005022"/>
    </source>
</evidence>
<evidence type="ECO:0000256" key="9">
    <source>
        <dbReference type="ARBA" id="ARBA00023004"/>
    </source>
</evidence>
<dbReference type="PANTHER" id="PTHR10696:SF51">
    <property type="entry name" value="TRIMETHYLLYSINE DIOXYGENASE, MITOCHONDRIAL"/>
    <property type="match status" value="1"/>
</dbReference>
<keyword evidence="8" id="KW-0560">Oxidoreductase</keyword>
<dbReference type="NCBIfam" id="TIGR02410">
    <property type="entry name" value="carnitine_TMLD"/>
    <property type="match status" value="1"/>
</dbReference>
<dbReference type="InterPro" id="IPR012776">
    <property type="entry name" value="Trimethyllysine_dOase"/>
</dbReference>
<dbReference type="GeneID" id="9528501"/>
<dbReference type="CDD" id="cd00250">
    <property type="entry name" value="CAS_like"/>
    <property type="match status" value="1"/>
</dbReference>
<sequence length="441" mass="49651">MLPSIRTAKTLAGAVVRPLTLRSVARPAYIARLSSTTAHPTDATHYDVQLRPDGLRVRNLQGEHVKRETLPHFWLSDAVQTSVLTFGRRDNCRCEKCVNQQTMQRNFETFAISETIRPDKVTPGAEGLSIKSSRQRLWGADIDIDRPVVSYQELMTPNNESGIARLTNLIVSFCVQVTSRHHVDPRQRENGFVFVSGTPFDTPDATQEALEKIAFIRETHYGGFYDFIPDMAHADTAYTNLALPAHTDTTYFSDPAGLQAFHMLSHEAPPGAPAGELGGKSLLVDGFYAASILLEEDPQAYEILSKVKLPWHASGNEGITIAPNKRYPVLELDETTGKLARVRWNNDDRGVVPFGEGYSPAEWYAAARKWDAILRRPAVEYWVQLNPGHLLIFDNWRVMHGRSAFEGRRRMCGAYINRDDFISRWRNTNFPREDVLSQVVG</sequence>
<dbReference type="Proteomes" id="UP000008698">
    <property type="component" value="Unassembled WGS sequence"/>
</dbReference>
<evidence type="ECO:0000256" key="6">
    <source>
        <dbReference type="ARBA" id="ARBA00022873"/>
    </source>
</evidence>
<evidence type="ECO:0000256" key="4">
    <source>
        <dbReference type="ARBA" id="ARBA00008654"/>
    </source>
</evidence>
<gene>
    <name evidence="11" type="ORF">VDBG_00078</name>
</gene>
<dbReference type="UniPathway" id="UPA00118"/>
<keyword evidence="7 11" id="KW-0223">Dioxygenase</keyword>
<protein>
    <submittedName>
        <fullName evidence="11">Trimethyllysine dioxygenase</fullName>
    </submittedName>
</protein>
<dbReference type="OMA" id="PYVDCQS"/>
<dbReference type="AlphaFoldDB" id="C9S8L0"/>
<evidence type="ECO:0000256" key="2">
    <source>
        <dbReference type="ARBA" id="ARBA00001961"/>
    </source>
</evidence>
<dbReference type="OrthoDB" id="408743at2759"/>
<organism evidence="12">
    <name type="scientific">Verticillium alfalfae (strain VaMs.102 / ATCC MYA-4576 / FGSC 10136)</name>
    <name type="common">Verticillium wilt of alfalfa</name>
    <name type="synonym">Verticillium albo-atrum</name>
    <dbReference type="NCBI Taxonomy" id="526221"/>
    <lineage>
        <taxon>Eukaryota</taxon>
        <taxon>Fungi</taxon>
        <taxon>Dikarya</taxon>
        <taxon>Ascomycota</taxon>
        <taxon>Pezizomycotina</taxon>
        <taxon>Sordariomycetes</taxon>
        <taxon>Hypocreomycetidae</taxon>
        <taxon>Glomerellales</taxon>
        <taxon>Plectosphaerellaceae</taxon>
        <taxon>Verticillium</taxon>
    </lineage>
</organism>
<comment type="similarity">
    <text evidence="4">Belongs to the gamma-BBH/TMLD family.</text>
</comment>
<dbReference type="InterPro" id="IPR042098">
    <property type="entry name" value="TauD-like_sf"/>
</dbReference>
<dbReference type="KEGG" id="val:VDBG_00078"/>
<evidence type="ECO:0000256" key="8">
    <source>
        <dbReference type="ARBA" id="ARBA00023002"/>
    </source>
</evidence>
<keyword evidence="6" id="KW-0124">Carnitine biosynthesis</keyword>
<dbReference type="GO" id="GO:0045329">
    <property type="term" value="P:carnitine biosynthetic process"/>
    <property type="evidence" value="ECO:0007669"/>
    <property type="project" value="UniProtKB-UniPathway"/>
</dbReference>
<dbReference type="eggNOG" id="KOG3889">
    <property type="taxonomic scope" value="Eukaryota"/>
</dbReference>
<comment type="cofactor">
    <cofactor evidence="2">
        <name>L-ascorbate</name>
        <dbReference type="ChEBI" id="CHEBI:38290"/>
    </cofactor>
</comment>
<keyword evidence="5" id="KW-0479">Metal-binding</keyword>
<dbReference type="HOGENOM" id="CLU_021859_2_1_1"/>
<evidence type="ECO:0000256" key="7">
    <source>
        <dbReference type="ARBA" id="ARBA00022964"/>
    </source>
</evidence>
<comment type="cofactor">
    <cofactor evidence="1">
        <name>Fe(2+)</name>
        <dbReference type="ChEBI" id="CHEBI:29033"/>
    </cofactor>
</comment>
<dbReference type="SUPFAM" id="SSF51197">
    <property type="entry name" value="Clavaminate synthase-like"/>
    <property type="match status" value="1"/>
</dbReference>
<dbReference type="GO" id="GO:0005739">
    <property type="term" value="C:mitochondrion"/>
    <property type="evidence" value="ECO:0007669"/>
    <property type="project" value="TreeGrafter"/>
</dbReference>
<dbReference type="EMBL" id="DS985214">
    <property type="protein sequence ID" value="EEY13971.1"/>
    <property type="molecule type" value="Genomic_DNA"/>
</dbReference>
<evidence type="ECO:0000256" key="1">
    <source>
        <dbReference type="ARBA" id="ARBA00001954"/>
    </source>
</evidence>
<dbReference type="Gene3D" id="3.60.130.10">
    <property type="entry name" value="Clavaminate synthase-like"/>
    <property type="match status" value="1"/>
</dbReference>
<comment type="pathway">
    <text evidence="3">Amine and polyamine biosynthesis; carnitine biosynthesis.</text>
</comment>
<evidence type="ECO:0000313" key="12">
    <source>
        <dbReference type="Proteomes" id="UP000008698"/>
    </source>
</evidence>
<dbReference type="RefSeq" id="XP_003008397.1">
    <property type="nucleotide sequence ID" value="XM_003008351.1"/>
</dbReference>
<dbReference type="InterPro" id="IPR003819">
    <property type="entry name" value="TauD/TfdA-like"/>
</dbReference>
<dbReference type="PANTHER" id="PTHR10696">
    <property type="entry name" value="GAMMA-BUTYROBETAINE HYDROXYLASE-RELATED"/>
    <property type="match status" value="1"/>
</dbReference>
<reference evidence="12" key="1">
    <citation type="journal article" date="2011" name="PLoS Pathog.">
        <title>Comparative genomics yields insights into niche adaptation of plant vascular wilt pathogens.</title>
        <authorList>
            <person name="Klosterman S.J."/>
            <person name="Subbarao K.V."/>
            <person name="Kang S."/>
            <person name="Veronese P."/>
            <person name="Gold S.E."/>
            <person name="Thomma B.P.H.J."/>
            <person name="Chen Z."/>
            <person name="Henrissat B."/>
            <person name="Lee Y.-H."/>
            <person name="Park J."/>
            <person name="Garcia-Pedrajas M.D."/>
            <person name="Barbara D.J."/>
            <person name="Anchieta A."/>
            <person name="de Jonge R."/>
            <person name="Santhanam P."/>
            <person name="Maruthachalam K."/>
            <person name="Atallah Z."/>
            <person name="Amyotte S.G."/>
            <person name="Paz Z."/>
            <person name="Inderbitzin P."/>
            <person name="Hayes R.J."/>
            <person name="Heiman D.I."/>
            <person name="Young S."/>
            <person name="Zeng Q."/>
            <person name="Engels R."/>
            <person name="Galagan J."/>
            <person name="Cuomo C.A."/>
            <person name="Dobinson K.F."/>
            <person name="Ma L.-J."/>
        </authorList>
    </citation>
    <scope>NUCLEOTIDE SEQUENCE [LARGE SCALE GENOMIC DNA]</scope>
    <source>
        <strain evidence="12">VaMs.102 / ATCC MYA-4576 / FGSC 10136</strain>
    </source>
</reference>
<name>C9S8L0_VERA1</name>
<keyword evidence="12" id="KW-1185">Reference proteome</keyword>
<evidence type="ECO:0000313" key="11">
    <source>
        <dbReference type="EMBL" id="EEY13971.1"/>
    </source>
</evidence>
<proteinExistence type="inferred from homology"/>